<dbReference type="GO" id="GO:0016020">
    <property type="term" value="C:membrane"/>
    <property type="evidence" value="ECO:0007669"/>
    <property type="project" value="UniProtKB-SubCell"/>
</dbReference>
<keyword evidence="4 7" id="KW-0812">Transmembrane</keyword>
<keyword evidence="5 7" id="KW-1133">Transmembrane helix</keyword>
<sequence>MRFAIRRPFAIPLVILGLIVIIGVVVTFDYITLLFDSVNDNAIDFEVPATDKDTGQPVTSHPQLIPKILHQTWKNETVPEKWRAAQESCLQSHPDFEYKLWTDESARQFIADEYPWFLDTYDSYPFNIMRADAIRYFVLHHFGGIYIDLDEGCQSRLDPLLTYPAWVRQADPTGVSNSVMGSTPRHPFFMRVMLELKNYNFNWRVPYITVMYATGPLFLSVIWKQHKRWAVSDAEQVWILMPPEPGAAYFNDLHGSSWHEDDAKWIMYLGGHWLLFTVLGFVLAAVVGLTSYLVVRRVYYPRTSLNYKYLEYGE</sequence>
<comment type="caution">
    <text evidence="8">The sequence shown here is derived from an EMBL/GenBank/DDBJ whole genome shotgun (WGS) entry which is preliminary data.</text>
</comment>
<comment type="similarity">
    <text evidence="2">Belongs to the glycosyltransferase 32 family.</text>
</comment>
<evidence type="ECO:0000256" key="5">
    <source>
        <dbReference type="ARBA" id="ARBA00022989"/>
    </source>
</evidence>
<organism evidence="8 9">
    <name type="scientific">Lipomyces tetrasporus</name>
    <dbReference type="NCBI Taxonomy" id="54092"/>
    <lineage>
        <taxon>Eukaryota</taxon>
        <taxon>Fungi</taxon>
        <taxon>Dikarya</taxon>
        <taxon>Ascomycota</taxon>
        <taxon>Saccharomycotina</taxon>
        <taxon>Lipomycetes</taxon>
        <taxon>Lipomycetales</taxon>
        <taxon>Lipomycetaceae</taxon>
        <taxon>Lipomyces</taxon>
    </lineage>
</organism>
<protein>
    <submittedName>
        <fullName evidence="8">Nucleotide-diphospho-sugar transferase</fullName>
    </submittedName>
</protein>
<gene>
    <name evidence="8" type="ORF">POJ06DRAFT_236968</name>
</gene>
<name>A0AAD7VVL8_9ASCO</name>
<dbReference type="GeneID" id="80881095"/>
<feature type="transmembrane region" description="Helical" evidence="7">
    <location>
        <begin position="273"/>
        <end position="295"/>
    </location>
</feature>
<dbReference type="Proteomes" id="UP001217417">
    <property type="component" value="Unassembled WGS sequence"/>
</dbReference>
<evidence type="ECO:0000256" key="7">
    <source>
        <dbReference type="SAM" id="Phobius"/>
    </source>
</evidence>
<dbReference type="EMBL" id="JARPMG010000003">
    <property type="protein sequence ID" value="KAJ8102355.1"/>
    <property type="molecule type" value="Genomic_DNA"/>
</dbReference>
<evidence type="ECO:0000313" key="9">
    <source>
        <dbReference type="Proteomes" id="UP001217417"/>
    </source>
</evidence>
<reference evidence="8" key="1">
    <citation type="submission" date="2023-03" db="EMBL/GenBank/DDBJ databases">
        <title>Near-Complete genome sequence of Lipomyces tetrasporous NRRL Y-64009, an oleaginous yeast capable of growing on lignocellulosic hydrolysates.</title>
        <authorList>
            <consortium name="Lawrence Berkeley National Laboratory"/>
            <person name="Jagtap S.S."/>
            <person name="Liu J.-J."/>
            <person name="Walukiewicz H.E."/>
            <person name="Pangilinan J."/>
            <person name="Lipzen A."/>
            <person name="Ahrendt S."/>
            <person name="Koriabine M."/>
            <person name="Cobaugh K."/>
            <person name="Salamov A."/>
            <person name="Yoshinaga Y."/>
            <person name="Ng V."/>
            <person name="Daum C."/>
            <person name="Grigoriev I.V."/>
            <person name="Slininger P.J."/>
            <person name="Dien B.S."/>
            <person name="Jin Y.-S."/>
            <person name="Rao C.V."/>
        </authorList>
    </citation>
    <scope>NUCLEOTIDE SEQUENCE</scope>
    <source>
        <strain evidence="8">NRRL Y-64009</strain>
    </source>
</reference>
<dbReference type="GO" id="GO:0051999">
    <property type="term" value="P:mannosyl-inositol phosphorylceramide biosynthetic process"/>
    <property type="evidence" value="ECO:0007669"/>
    <property type="project" value="TreeGrafter"/>
</dbReference>
<feature type="transmembrane region" description="Helical" evidence="7">
    <location>
        <begin position="205"/>
        <end position="223"/>
    </location>
</feature>
<evidence type="ECO:0000256" key="2">
    <source>
        <dbReference type="ARBA" id="ARBA00009003"/>
    </source>
</evidence>
<proteinExistence type="inferred from homology"/>
<dbReference type="PANTHER" id="PTHR32385:SF20">
    <property type="entry name" value="MANNOSYL PHOSPHORYLINOSITOL CERAMIDE SYNTHASE CSH1-RELATED"/>
    <property type="match status" value="1"/>
</dbReference>
<evidence type="ECO:0000256" key="6">
    <source>
        <dbReference type="ARBA" id="ARBA00023136"/>
    </source>
</evidence>
<evidence type="ECO:0000256" key="3">
    <source>
        <dbReference type="ARBA" id="ARBA00022679"/>
    </source>
</evidence>
<dbReference type="Gene3D" id="3.90.550.20">
    <property type="match status" value="1"/>
</dbReference>
<dbReference type="InterPro" id="IPR051706">
    <property type="entry name" value="Glycosyltransferase_domain"/>
</dbReference>
<dbReference type="SUPFAM" id="SSF53448">
    <property type="entry name" value="Nucleotide-diphospho-sugar transferases"/>
    <property type="match status" value="1"/>
</dbReference>
<evidence type="ECO:0000256" key="4">
    <source>
        <dbReference type="ARBA" id="ARBA00022692"/>
    </source>
</evidence>
<keyword evidence="9" id="KW-1185">Reference proteome</keyword>
<keyword evidence="3 8" id="KW-0808">Transferase</keyword>
<dbReference type="AlphaFoldDB" id="A0AAD7VVL8"/>
<dbReference type="InterPro" id="IPR007577">
    <property type="entry name" value="GlycoTrfase_DXD_sugar-bd_CS"/>
</dbReference>
<evidence type="ECO:0000256" key="1">
    <source>
        <dbReference type="ARBA" id="ARBA00004370"/>
    </source>
</evidence>
<dbReference type="RefSeq" id="XP_056045805.1">
    <property type="nucleotide sequence ID" value="XM_056185929.1"/>
</dbReference>
<dbReference type="GO" id="GO:0000030">
    <property type="term" value="F:mannosyltransferase activity"/>
    <property type="evidence" value="ECO:0007669"/>
    <property type="project" value="TreeGrafter"/>
</dbReference>
<comment type="subcellular location">
    <subcellularLocation>
        <location evidence="1">Membrane</location>
    </subcellularLocation>
</comment>
<keyword evidence="6 7" id="KW-0472">Membrane</keyword>
<evidence type="ECO:0000313" key="8">
    <source>
        <dbReference type="EMBL" id="KAJ8102355.1"/>
    </source>
</evidence>
<feature type="transmembrane region" description="Helical" evidence="7">
    <location>
        <begin position="9"/>
        <end position="31"/>
    </location>
</feature>
<dbReference type="Pfam" id="PF04488">
    <property type="entry name" value="Gly_transf_sug"/>
    <property type="match status" value="1"/>
</dbReference>
<dbReference type="InterPro" id="IPR029044">
    <property type="entry name" value="Nucleotide-diphossugar_trans"/>
</dbReference>
<accession>A0AAD7VVL8</accession>
<dbReference type="PANTHER" id="PTHR32385">
    <property type="entry name" value="MANNOSYL PHOSPHORYLINOSITOL CERAMIDE SYNTHASE"/>
    <property type="match status" value="1"/>
</dbReference>